<evidence type="ECO:0000259" key="6">
    <source>
        <dbReference type="SMART" id="SM00563"/>
    </source>
</evidence>
<dbReference type="AlphaFoldDB" id="F4L2I9"/>
<organism evidence="7 8">
    <name type="scientific">Haliscomenobacter hydrossis (strain ATCC 27775 / DSM 1100 / LMG 10767 / O)</name>
    <dbReference type="NCBI Taxonomy" id="760192"/>
    <lineage>
        <taxon>Bacteria</taxon>
        <taxon>Pseudomonadati</taxon>
        <taxon>Bacteroidota</taxon>
        <taxon>Saprospiria</taxon>
        <taxon>Saprospirales</taxon>
        <taxon>Haliscomenobacteraceae</taxon>
        <taxon>Haliscomenobacter</taxon>
    </lineage>
</organism>
<dbReference type="EC" id="2.3.1.15" evidence="3"/>
<dbReference type="GO" id="GO:0004366">
    <property type="term" value="F:glycerol-3-phosphate O-acyltransferase activity"/>
    <property type="evidence" value="ECO:0007669"/>
    <property type="project" value="UniProtKB-EC"/>
</dbReference>
<dbReference type="InterPro" id="IPR002123">
    <property type="entry name" value="Plipid/glycerol_acylTrfase"/>
</dbReference>
<dbReference type="RefSeq" id="WP_013768429.1">
    <property type="nucleotide sequence ID" value="NC_015510.1"/>
</dbReference>
<keyword evidence="7" id="KW-0012">Acyltransferase</keyword>
<protein>
    <recommendedName>
        <fullName evidence="4">Glycerol-3-phosphate acyltransferase</fullName>
        <ecNumber evidence="3">2.3.1.15</ecNumber>
    </recommendedName>
</protein>
<dbReference type="GO" id="GO:0006631">
    <property type="term" value="P:fatty acid metabolic process"/>
    <property type="evidence" value="ECO:0007669"/>
    <property type="project" value="TreeGrafter"/>
</dbReference>
<evidence type="ECO:0000256" key="3">
    <source>
        <dbReference type="ARBA" id="ARBA00013113"/>
    </source>
</evidence>
<comment type="catalytic activity">
    <reaction evidence="5">
        <text>sn-glycerol 3-phosphate + an acyl-CoA = a 1-acyl-sn-glycero-3-phosphate + CoA</text>
        <dbReference type="Rhea" id="RHEA:15325"/>
        <dbReference type="ChEBI" id="CHEBI:57287"/>
        <dbReference type="ChEBI" id="CHEBI:57597"/>
        <dbReference type="ChEBI" id="CHEBI:57970"/>
        <dbReference type="ChEBI" id="CHEBI:58342"/>
        <dbReference type="EC" id="2.3.1.15"/>
    </reaction>
</comment>
<dbReference type="Pfam" id="PF01553">
    <property type="entry name" value="Acyltransferase"/>
    <property type="match status" value="1"/>
</dbReference>
<accession>F4L2I9</accession>
<gene>
    <name evidence="7" type="ordered locus">Halhy_6085</name>
</gene>
<keyword evidence="8" id="KW-1185">Reference proteome</keyword>
<evidence type="ECO:0000256" key="5">
    <source>
        <dbReference type="ARBA" id="ARBA00048427"/>
    </source>
</evidence>
<reference key="2">
    <citation type="submission" date="2011-04" db="EMBL/GenBank/DDBJ databases">
        <title>Complete sequence of chromosome of Haliscomenobacter hydrossis DSM 1100.</title>
        <authorList>
            <consortium name="US DOE Joint Genome Institute (JGI-PGF)"/>
            <person name="Lucas S."/>
            <person name="Han J."/>
            <person name="Lapidus A."/>
            <person name="Bruce D."/>
            <person name="Goodwin L."/>
            <person name="Pitluck S."/>
            <person name="Peters L."/>
            <person name="Kyrpides N."/>
            <person name="Mavromatis K."/>
            <person name="Ivanova N."/>
            <person name="Ovchinnikova G."/>
            <person name="Pagani I."/>
            <person name="Daligault H."/>
            <person name="Detter J.C."/>
            <person name="Han C."/>
            <person name="Land M."/>
            <person name="Hauser L."/>
            <person name="Markowitz V."/>
            <person name="Cheng J.-F."/>
            <person name="Hugenholtz P."/>
            <person name="Woyke T."/>
            <person name="Wu D."/>
            <person name="Verbarg S."/>
            <person name="Frueling A."/>
            <person name="Brambilla E."/>
            <person name="Klenk H.-P."/>
            <person name="Eisen J.A."/>
        </authorList>
    </citation>
    <scope>NUCLEOTIDE SEQUENCE</scope>
    <source>
        <strain>DSM 1100</strain>
    </source>
</reference>
<evidence type="ECO:0000313" key="7">
    <source>
        <dbReference type="EMBL" id="AEE53907.1"/>
    </source>
</evidence>
<dbReference type="SMART" id="SM00563">
    <property type="entry name" value="PlsC"/>
    <property type="match status" value="1"/>
</dbReference>
<dbReference type="GO" id="GO:0008654">
    <property type="term" value="P:phospholipid biosynthetic process"/>
    <property type="evidence" value="ECO:0007669"/>
    <property type="project" value="TreeGrafter"/>
</dbReference>
<evidence type="ECO:0000313" key="8">
    <source>
        <dbReference type="Proteomes" id="UP000008461"/>
    </source>
</evidence>
<dbReference type="HOGENOM" id="CLU_470810_0_0_10"/>
<comment type="pathway">
    <text evidence="2">Phospholipid metabolism; CDP-diacylglycerol biosynthesis; CDP-diacylglycerol from sn-glycerol 3-phosphate: step 1/3.</text>
</comment>
<dbReference type="EMBL" id="CP002691">
    <property type="protein sequence ID" value="AEE53907.1"/>
    <property type="molecule type" value="Genomic_DNA"/>
</dbReference>
<dbReference type="PANTHER" id="PTHR12563:SF17">
    <property type="entry name" value="DIHYDROXYACETONE PHOSPHATE ACYLTRANSFERASE"/>
    <property type="match status" value="1"/>
</dbReference>
<evidence type="ECO:0000256" key="1">
    <source>
        <dbReference type="ARBA" id="ARBA00004184"/>
    </source>
</evidence>
<evidence type="ECO:0000256" key="2">
    <source>
        <dbReference type="ARBA" id="ARBA00004765"/>
    </source>
</evidence>
<comment type="subcellular location">
    <subcellularLocation>
        <location evidence="1">Endomembrane system</location>
        <topology evidence="1">Peripheral membrane protein</topology>
    </subcellularLocation>
</comment>
<dbReference type="GO" id="GO:0006072">
    <property type="term" value="P:glycerol-3-phosphate metabolic process"/>
    <property type="evidence" value="ECO:0007669"/>
    <property type="project" value="TreeGrafter"/>
</dbReference>
<sequence length="571" mass="66546">MKQRAKTPVFPAVIPDIEEWPIYKLSEDRRAFIQEIDAFTQDRLTRKSTQKVTDLIAETVYQERIRIKEERWKVDPPKERQFWSRIRRKLVKYSLDKPDTEAKQNNAEILQTIIHRYSEEIVGTFRIRTFRFARRFLTLFFNTLLQARQRGFWRIGGQKRRLLAEKLIVEGELEKIRGLFTKGTLVVVPTHFSNLDSILIGYVLDLILGLPSFSYGAGLNLYNTGYTAYFMNRLGAYRVDRRKKNSIYLETLKTMSNLSLQRGTNSLFFPGGTRSRSGKLEEKLKLGLLSTTVEAQRALYQQGKDQKLFIVPLVLGYHFVLEAPYLIEGYLRTLGKERFLKSRDDFYNPLQIIRFIWKVLSEGNDIALSFGQPMDVLGNPVDIDGNSYDKYGNLINVRDYFVTDGKVTEHLQRESEYTKDLAEKIVERYHSDNIVLSSHLVAYGAFQMLRKENARLDLFGLLRLPHEDYVFEASVLKDVIEQIRQELFIMETAGKIKLSKVISGDIDALIQDGLAHLGTFHLKKPLKYNKAKEIISEDFTLLYYYHNRLENYHLDEVIELKKEAMVTLEPS</sequence>
<dbReference type="STRING" id="760192.Halhy_6085"/>
<dbReference type="KEGG" id="hhy:Halhy_6085"/>
<dbReference type="GO" id="GO:0012505">
    <property type="term" value="C:endomembrane system"/>
    <property type="evidence" value="ECO:0007669"/>
    <property type="project" value="UniProtKB-SubCell"/>
</dbReference>
<name>F4L2I9_HALH1</name>
<keyword evidence="7" id="KW-0808">Transferase</keyword>
<dbReference type="PANTHER" id="PTHR12563">
    <property type="entry name" value="GLYCEROL-3-PHOSPHATE ACYLTRANSFERASE"/>
    <property type="match status" value="1"/>
</dbReference>
<reference evidence="7 8" key="1">
    <citation type="journal article" date="2011" name="Stand. Genomic Sci.">
        <title>Complete genome sequence of Haliscomenobacter hydrossis type strain (O).</title>
        <authorList>
            <consortium name="US DOE Joint Genome Institute (JGI-PGF)"/>
            <person name="Daligault H."/>
            <person name="Lapidus A."/>
            <person name="Zeytun A."/>
            <person name="Nolan M."/>
            <person name="Lucas S."/>
            <person name="Del Rio T.G."/>
            <person name="Tice H."/>
            <person name="Cheng J.F."/>
            <person name="Tapia R."/>
            <person name="Han C."/>
            <person name="Goodwin L."/>
            <person name="Pitluck S."/>
            <person name="Liolios K."/>
            <person name="Pagani I."/>
            <person name="Ivanova N."/>
            <person name="Huntemann M."/>
            <person name="Mavromatis K."/>
            <person name="Mikhailova N."/>
            <person name="Pati A."/>
            <person name="Chen A."/>
            <person name="Palaniappan K."/>
            <person name="Land M."/>
            <person name="Hauser L."/>
            <person name="Brambilla E.M."/>
            <person name="Rohde M."/>
            <person name="Verbarg S."/>
            <person name="Goker M."/>
            <person name="Bristow J."/>
            <person name="Eisen J.A."/>
            <person name="Markowitz V."/>
            <person name="Hugenholtz P."/>
            <person name="Kyrpides N.C."/>
            <person name="Klenk H.P."/>
            <person name="Woyke T."/>
        </authorList>
    </citation>
    <scope>NUCLEOTIDE SEQUENCE [LARGE SCALE GENOMIC DNA]</scope>
    <source>
        <strain evidence="8">ATCC 27775 / DSM 1100 / LMG 10767 / O</strain>
    </source>
</reference>
<dbReference type="eggNOG" id="COG2937">
    <property type="taxonomic scope" value="Bacteria"/>
</dbReference>
<dbReference type="InterPro" id="IPR022284">
    <property type="entry name" value="GPAT/DHAPAT"/>
</dbReference>
<dbReference type="GO" id="GO:0019432">
    <property type="term" value="P:triglyceride biosynthetic process"/>
    <property type="evidence" value="ECO:0007669"/>
    <property type="project" value="TreeGrafter"/>
</dbReference>
<evidence type="ECO:0000256" key="4">
    <source>
        <dbReference type="ARBA" id="ARBA00013432"/>
    </source>
</evidence>
<feature type="domain" description="Phospholipid/glycerol acyltransferase" evidence="6">
    <location>
        <begin position="185"/>
        <end position="318"/>
    </location>
</feature>
<dbReference type="Proteomes" id="UP000008461">
    <property type="component" value="Chromosome"/>
</dbReference>
<proteinExistence type="predicted"/>
<dbReference type="OrthoDB" id="5479104at2"/>
<dbReference type="SUPFAM" id="SSF69593">
    <property type="entry name" value="Glycerol-3-phosphate (1)-acyltransferase"/>
    <property type="match status" value="1"/>
</dbReference>